<evidence type="ECO:0000256" key="1">
    <source>
        <dbReference type="ARBA" id="ARBA00006247"/>
    </source>
</evidence>
<evidence type="ECO:0000256" key="2">
    <source>
        <dbReference type="SAM" id="SignalP"/>
    </source>
</evidence>
<dbReference type="InterPro" id="IPR002933">
    <property type="entry name" value="Peptidase_M20"/>
</dbReference>
<dbReference type="Gene3D" id="3.40.630.10">
    <property type="entry name" value="Zn peptidases"/>
    <property type="match status" value="1"/>
</dbReference>
<protein>
    <submittedName>
        <fullName evidence="3">Uncharacterized protein</fullName>
    </submittedName>
</protein>
<reference evidence="3 4" key="1">
    <citation type="journal article" date="2018" name="MBio">
        <title>Comparative Genomics Reveals the Core Gene Toolbox for the Fungus-Insect Symbiosis.</title>
        <authorList>
            <person name="Wang Y."/>
            <person name="Stata M."/>
            <person name="Wang W."/>
            <person name="Stajich J.E."/>
            <person name="White M.M."/>
            <person name="Moncalvo J.M."/>
        </authorList>
    </citation>
    <scope>NUCLEOTIDE SEQUENCE [LARGE SCALE GENOMIC DNA]</scope>
    <source>
        <strain evidence="3 4">SC-DP-2</strain>
    </source>
</reference>
<keyword evidence="4" id="KW-1185">Reference proteome</keyword>
<dbReference type="PANTHER" id="PTHR45892">
    <property type="entry name" value="AMINOACYLASE-1"/>
    <property type="match status" value="1"/>
</dbReference>
<proteinExistence type="inferred from homology"/>
<evidence type="ECO:0000313" key="3">
    <source>
        <dbReference type="EMBL" id="PVV01791.1"/>
    </source>
</evidence>
<gene>
    <name evidence="3" type="ORF">BB560_003779</name>
</gene>
<dbReference type="STRING" id="133381.A0A2T9ZB27"/>
<dbReference type="GO" id="GO:0004046">
    <property type="term" value="F:aminoacylase activity"/>
    <property type="evidence" value="ECO:0007669"/>
    <property type="project" value="TreeGrafter"/>
</dbReference>
<evidence type="ECO:0000313" key="4">
    <source>
        <dbReference type="Proteomes" id="UP000245609"/>
    </source>
</evidence>
<comment type="caution">
    <text evidence="3">The sequence shown here is derived from an EMBL/GenBank/DDBJ whole genome shotgun (WGS) entry which is preliminary data.</text>
</comment>
<feature type="non-terminal residue" evidence="3">
    <location>
        <position position="1"/>
    </location>
</feature>
<dbReference type="PANTHER" id="PTHR45892:SF1">
    <property type="entry name" value="AMINOACYLASE-1"/>
    <property type="match status" value="1"/>
</dbReference>
<dbReference type="EMBL" id="MBFS01000801">
    <property type="protein sequence ID" value="PVV01791.1"/>
    <property type="molecule type" value="Genomic_DNA"/>
</dbReference>
<comment type="similarity">
    <text evidence="1">Belongs to the peptidase M20A family.</text>
</comment>
<accession>A0A2T9ZB27</accession>
<keyword evidence="2" id="KW-0732">Signal</keyword>
<feature type="signal peptide" evidence="2">
    <location>
        <begin position="1"/>
        <end position="25"/>
    </location>
</feature>
<dbReference type="Pfam" id="PF01546">
    <property type="entry name" value="Peptidase_M20"/>
    <property type="match status" value="1"/>
</dbReference>
<organism evidence="3 4">
    <name type="scientific">Smittium megazygosporum</name>
    <dbReference type="NCBI Taxonomy" id="133381"/>
    <lineage>
        <taxon>Eukaryota</taxon>
        <taxon>Fungi</taxon>
        <taxon>Fungi incertae sedis</taxon>
        <taxon>Zoopagomycota</taxon>
        <taxon>Kickxellomycotina</taxon>
        <taxon>Harpellomycetes</taxon>
        <taxon>Harpellales</taxon>
        <taxon>Legeriomycetaceae</taxon>
        <taxon>Smittium</taxon>
    </lineage>
</organism>
<dbReference type="OrthoDB" id="10059875at2759"/>
<dbReference type="AlphaFoldDB" id="A0A2T9ZB27"/>
<dbReference type="Proteomes" id="UP000245609">
    <property type="component" value="Unassembled WGS sequence"/>
</dbReference>
<feature type="chain" id="PRO_5015507533" evidence="2">
    <location>
        <begin position="26"/>
        <end position="222"/>
    </location>
</feature>
<dbReference type="SUPFAM" id="SSF53187">
    <property type="entry name" value="Zn-dependent exopeptidases"/>
    <property type="match status" value="1"/>
</dbReference>
<sequence length="222" mass="24784">QLALKKKAVALVLSVTAELCPQSLSCTNYPNEHVAIGLGFYLDTQHSQTVLRQAVQPSALILKLLFEILGSYLKMVNPCNKIQLILYLEAIRNIFHSRKKLSRNVYVVFTPDEEMCGIDGVKDFFETQDFRNLNVAFDLEEDISGVNNNQVIFMTHGNTGHGIRKINKKKLHKIESNESNLRSGEITSINLTDSNDGKQAIVVPATYSVTFDIGVSPNEDVD</sequence>
<dbReference type="InterPro" id="IPR052083">
    <property type="entry name" value="Aminoacylase-1_M20A"/>
</dbReference>
<name>A0A2T9ZB27_9FUNG</name>